<reference evidence="1 2" key="1">
    <citation type="submission" date="2020-05" db="EMBL/GenBank/DDBJ databases">
        <authorList>
            <person name="Whitworth D."/>
        </authorList>
    </citation>
    <scope>NUCLEOTIDE SEQUENCE [LARGE SCALE GENOMIC DNA]</scope>
    <source>
        <strain evidence="1 2">AB043B</strain>
    </source>
</reference>
<comment type="caution">
    <text evidence="1">The sequence shown here is derived from an EMBL/GenBank/DDBJ whole genome shotgun (WGS) entry which is preliminary data.</text>
</comment>
<keyword evidence="2" id="KW-1185">Reference proteome</keyword>
<name>A0A7Y4KH82_9BACT</name>
<evidence type="ECO:0000313" key="2">
    <source>
        <dbReference type="Proteomes" id="UP000563426"/>
    </source>
</evidence>
<dbReference type="Proteomes" id="UP000563426">
    <property type="component" value="Unassembled WGS sequence"/>
</dbReference>
<gene>
    <name evidence="1" type="ORF">HMI49_10670</name>
</gene>
<sequence>MSRPPRTVLPLLACALCVSSCYWLDNLPRASGECVGTHQGRRVHWPLQENSSLVHRSARGELPDTFIDLDYTPDGEPVLEGFGVDIHLVEGARVEEDRTVGLRSREGQLVPAEPSLVTRWVGNIGGASGYLASPGVPVEGSVTLDELWESAAEGRFVYRYSDGGALTCTFEVIEGPSE</sequence>
<protein>
    <submittedName>
        <fullName evidence="1">Uncharacterized protein</fullName>
    </submittedName>
</protein>
<evidence type="ECO:0000313" key="1">
    <source>
        <dbReference type="EMBL" id="NOK33661.1"/>
    </source>
</evidence>
<dbReference type="RefSeq" id="WP_171434420.1">
    <property type="nucleotide sequence ID" value="NZ_JABFJV010000044.1"/>
</dbReference>
<dbReference type="EMBL" id="JABFJV010000044">
    <property type="protein sequence ID" value="NOK33661.1"/>
    <property type="molecule type" value="Genomic_DNA"/>
</dbReference>
<proteinExistence type="predicted"/>
<organism evidence="1 2">
    <name type="scientific">Corallococcus exercitus</name>
    <dbReference type="NCBI Taxonomy" id="2316736"/>
    <lineage>
        <taxon>Bacteria</taxon>
        <taxon>Pseudomonadati</taxon>
        <taxon>Myxococcota</taxon>
        <taxon>Myxococcia</taxon>
        <taxon>Myxococcales</taxon>
        <taxon>Cystobacterineae</taxon>
        <taxon>Myxococcaceae</taxon>
        <taxon>Corallococcus</taxon>
    </lineage>
</organism>
<accession>A0A7Y4KH82</accession>
<dbReference type="AlphaFoldDB" id="A0A7Y4KH82"/>